<feature type="transmembrane region" description="Helical" evidence="5">
    <location>
        <begin position="138"/>
        <end position="159"/>
    </location>
</feature>
<sequence length="344" mass="38179">MFPLADHPLGRNDLRQCLRIATAATLGFTICKLFDWNYGVFFTVYPVLLVGLVPVFNAHVARQFVAAAMINSVEVGLIAGFFSHLPLVMTLVVFALFFVRFRLMSRGLLFLFGASSLVSLSVMFHFASYETTDLHDMLTSNVVASSMAVVLAALVTYLFPDVEPRKPPPRVHKPANRIRHETLIGTIAATLSFVVFQVLDLEDSLSAQVASILILFPMHYRGVIIAARWRAMGIILGCCFGLVVQLVLYDFSDQLLLVLPLLWVCLMIGARMHVTEKVGSGVGFGTMTTVGILFGQYLEPNQDLVYSDLYRILSVCVSLVVTVTVVFILHLLLNRFPSTRLEID</sequence>
<evidence type="ECO:0000256" key="1">
    <source>
        <dbReference type="ARBA" id="ARBA00004141"/>
    </source>
</evidence>
<reference evidence="7 8" key="1">
    <citation type="submission" date="2016-04" db="EMBL/GenBank/DDBJ databases">
        <title>Complete Genome Sequence of Halotalea alkalilenta IHB B 13600.</title>
        <authorList>
            <person name="Swarnkar M.K."/>
            <person name="Sharma A."/>
            <person name="Kaushal K."/>
            <person name="Soni R."/>
            <person name="Rana S."/>
            <person name="Singh A.K."/>
            <person name="Gulati A."/>
        </authorList>
    </citation>
    <scope>NUCLEOTIDE SEQUENCE [LARGE SCALE GENOMIC DNA]</scope>
    <source>
        <strain evidence="7 8">IHB B 13600</strain>
    </source>
</reference>
<keyword evidence="3 5" id="KW-1133">Transmembrane helix</keyword>
<gene>
    <name evidence="7" type="ORF">A5892_10315</name>
</gene>
<dbReference type="AlphaFoldDB" id="A0A172YEW6"/>
<dbReference type="InterPro" id="IPR049453">
    <property type="entry name" value="Memb_transporter_dom"/>
</dbReference>
<feature type="transmembrane region" description="Helical" evidence="5">
    <location>
        <begin position="255"/>
        <end position="274"/>
    </location>
</feature>
<evidence type="ECO:0000256" key="4">
    <source>
        <dbReference type="ARBA" id="ARBA00023136"/>
    </source>
</evidence>
<dbReference type="InterPro" id="IPR022604">
    <property type="entry name" value="DUF2955"/>
</dbReference>
<dbReference type="Pfam" id="PF11168">
    <property type="entry name" value="DUF2955"/>
    <property type="match status" value="1"/>
</dbReference>
<feature type="transmembrane region" description="Helical" evidence="5">
    <location>
        <begin position="231"/>
        <end position="249"/>
    </location>
</feature>
<feature type="transmembrane region" description="Helical" evidence="5">
    <location>
        <begin position="310"/>
        <end position="333"/>
    </location>
</feature>
<feature type="transmembrane region" description="Helical" evidence="5">
    <location>
        <begin position="108"/>
        <end position="126"/>
    </location>
</feature>
<dbReference type="InterPro" id="IPR016926">
    <property type="entry name" value="UCP029594"/>
</dbReference>
<keyword evidence="8" id="KW-1185">Reference proteome</keyword>
<keyword evidence="2 5" id="KW-0812">Transmembrane</keyword>
<dbReference type="PIRSF" id="PIRSF029594">
    <property type="entry name" value="UCP029594"/>
    <property type="match status" value="1"/>
</dbReference>
<evidence type="ECO:0000256" key="2">
    <source>
        <dbReference type="ARBA" id="ARBA00022692"/>
    </source>
</evidence>
<dbReference type="RefSeq" id="WP_064122734.1">
    <property type="nucleotide sequence ID" value="NZ_CP015243.1"/>
</dbReference>
<comment type="subcellular location">
    <subcellularLocation>
        <location evidence="1">Membrane</location>
        <topology evidence="1">Multi-pass membrane protein</topology>
    </subcellularLocation>
</comment>
<name>A0A172YEW6_9GAMM</name>
<dbReference type="STRING" id="376489.A5892_10315"/>
<accession>A0A172YEW6</accession>
<evidence type="ECO:0000313" key="7">
    <source>
        <dbReference type="EMBL" id="ANF57809.1"/>
    </source>
</evidence>
<feature type="transmembrane region" description="Helical" evidence="5">
    <location>
        <begin position="281"/>
        <end position="298"/>
    </location>
</feature>
<feature type="transmembrane region" description="Helical" evidence="5">
    <location>
        <begin position="205"/>
        <end position="224"/>
    </location>
</feature>
<evidence type="ECO:0000313" key="8">
    <source>
        <dbReference type="Proteomes" id="UP000077875"/>
    </source>
</evidence>
<evidence type="ECO:0000256" key="5">
    <source>
        <dbReference type="SAM" id="Phobius"/>
    </source>
</evidence>
<feature type="transmembrane region" description="Helical" evidence="5">
    <location>
        <begin position="180"/>
        <end position="199"/>
    </location>
</feature>
<dbReference type="KEGG" id="haa:A5892_10315"/>
<feature type="transmembrane region" description="Helical" evidence="5">
    <location>
        <begin position="76"/>
        <end position="99"/>
    </location>
</feature>
<dbReference type="Pfam" id="PF13515">
    <property type="entry name" value="FUSC_2"/>
    <property type="match status" value="1"/>
</dbReference>
<organism evidence="7 8">
    <name type="scientific">Halotalea alkalilenta</name>
    <dbReference type="NCBI Taxonomy" id="376489"/>
    <lineage>
        <taxon>Bacteria</taxon>
        <taxon>Pseudomonadati</taxon>
        <taxon>Pseudomonadota</taxon>
        <taxon>Gammaproteobacteria</taxon>
        <taxon>Oceanospirillales</taxon>
        <taxon>Halomonadaceae</taxon>
        <taxon>Halotalea</taxon>
    </lineage>
</organism>
<protein>
    <submittedName>
        <fullName evidence="7">1,4-alpha-glucan branching protein</fullName>
    </submittedName>
</protein>
<evidence type="ECO:0000256" key="3">
    <source>
        <dbReference type="ARBA" id="ARBA00022989"/>
    </source>
</evidence>
<feature type="domain" description="Integral membrane bound transporter" evidence="6">
    <location>
        <begin position="192"/>
        <end position="324"/>
    </location>
</feature>
<keyword evidence="4 5" id="KW-0472">Membrane</keyword>
<evidence type="ECO:0000259" key="6">
    <source>
        <dbReference type="Pfam" id="PF13515"/>
    </source>
</evidence>
<feature type="transmembrane region" description="Helical" evidence="5">
    <location>
        <begin position="36"/>
        <end position="56"/>
    </location>
</feature>
<dbReference type="Proteomes" id="UP000077875">
    <property type="component" value="Chromosome"/>
</dbReference>
<dbReference type="GO" id="GO:0016020">
    <property type="term" value="C:membrane"/>
    <property type="evidence" value="ECO:0007669"/>
    <property type="project" value="UniProtKB-SubCell"/>
</dbReference>
<dbReference type="EMBL" id="CP015243">
    <property type="protein sequence ID" value="ANF57809.1"/>
    <property type="molecule type" value="Genomic_DNA"/>
</dbReference>
<proteinExistence type="predicted"/>